<dbReference type="InterPro" id="IPR036885">
    <property type="entry name" value="SWIB_MDM2_dom_sf"/>
</dbReference>
<dbReference type="Pfam" id="PF02201">
    <property type="entry name" value="SWIB"/>
    <property type="match status" value="1"/>
</dbReference>
<dbReference type="PANTHER" id="PTHR13844">
    <property type="entry name" value="SWI/SNF-RELATED MATRIX-ASSOCIATED ACTIN-DEPENDENT REGULATOR OF CHROMATIN SUBFAMILY D"/>
    <property type="match status" value="1"/>
</dbReference>
<proteinExistence type="predicted"/>
<sequence>GKANALQQPLKPSEELGAVVGSEPLPRGEVVSKVWDYIKANNLQNPEDRREILADDKLRKVFGKDKVTMFEMNKHLAQHLS</sequence>
<gene>
    <name evidence="2" type="ORF">Q7A36_40185</name>
</gene>
<dbReference type="PROSITE" id="PS51925">
    <property type="entry name" value="SWIB_MDM2"/>
    <property type="match status" value="1"/>
</dbReference>
<feature type="non-terminal residue" evidence="2">
    <location>
        <position position="1"/>
    </location>
</feature>
<dbReference type="InterPro" id="IPR019835">
    <property type="entry name" value="SWIB_domain"/>
</dbReference>
<dbReference type="InterPro" id="IPR003121">
    <property type="entry name" value="SWIB_MDM2_domain"/>
</dbReference>
<dbReference type="CDD" id="cd10567">
    <property type="entry name" value="SWIB-MDM2_like"/>
    <property type="match status" value="1"/>
</dbReference>
<keyword evidence="3" id="KW-1185">Reference proteome</keyword>
<dbReference type="SUPFAM" id="SSF47592">
    <property type="entry name" value="SWIB/MDM2 domain"/>
    <property type="match status" value="1"/>
</dbReference>
<organism evidence="2 3">
    <name type="scientific">Paracraurococcus lichenis</name>
    <dbReference type="NCBI Taxonomy" id="3064888"/>
    <lineage>
        <taxon>Bacteria</taxon>
        <taxon>Pseudomonadati</taxon>
        <taxon>Pseudomonadota</taxon>
        <taxon>Alphaproteobacteria</taxon>
        <taxon>Acetobacterales</taxon>
        <taxon>Roseomonadaceae</taxon>
        <taxon>Paracraurococcus</taxon>
    </lineage>
</organism>
<name>A0ABT9EEB2_9PROT</name>
<evidence type="ECO:0000313" key="3">
    <source>
        <dbReference type="Proteomes" id="UP001243009"/>
    </source>
</evidence>
<dbReference type="Gene3D" id="1.10.245.10">
    <property type="entry name" value="SWIB/MDM2 domain"/>
    <property type="match status" value="1"/>
</dbReference>
<evidence type="ECO:0000259" key="1">
    <source>
        <dbReference type="PROSITE" id="PS51925"/>
    </source>
</evidence>
<reference evidence="2 3" key="1">
    <citation type="submission" date="2023-08" db="EMBL/GenBank/DDBJ databases">
        <title>The draft genome sequence of Paracraurococcus sp. LOR1-02.</title>
        <authorList>
            <person name="Kingkaew E."/>
            <person name="Tanasupawat S."/>
        </authorList>
    </citation>
    <scope>NUCLEOTIDE SEQUENCE [LARGE SCALE GENOMIC DNA]</scope>
    <source>
        <strain evidence="2 3">LOR1-02</strain>
    </source>
</reference>
<evidence type="ECO:0000313" key="2">
    <source>
        <dbReference type="EMBL" id="MDO9714564.1"/>
    </source>
</evidence>
<dbReference type="Proteomes" id="UP001243009">
    <property type="component" value="Unassembled WGS sequence"/>
</dbReference>
<feature type="domain" description="DM2" evidence="1">
    <location>
        <begin position="5"/>
        <end position="81"/>
    </location>
</feature>
<comment type="caution">
    <text evidence="2">The sequence shown here is derived from an EMBL/GenBank/DDBJ whole genome shotgun (WGS) entry which is preliminary data.</text>
</comment>
<accession>A0ABT9EEB2</accession>
<dbReference type="EMBL" id="JAUTWS010000352">
    <property type="protein sequence ID" value="MDO9714564.1"/>
    <property type="molecule type" value="Genomic_DNA"/>
</dbReference>
<protein>
    <submittedName>
        <fullName evidence="2">SWIB/MDM2 domain-containing protein</fullName>
    </submittedName>
</protein>
<dbReference type="SMART" id="SM00151">
    <property type="entry name" value="SWIB"/>
    <property type="match status" value="1"/>
</dbReference>